<dbReference type="CDD" id="cd05246">
    <property type="entry name" value="dTDP_GD_SDR_e"/>
    <property type="match status" value="1"/>
</dbReference>
<accession>A0A8J4Q548</accession>
<dbReference type="Gene3D" id="3.40.50.720">
    <property type="entry name" value="NAD(P)-binding Rossmann-like Domain"/>
    <property type="match status" value="1"/>
</dbReference>
<reference evidence="5" key="1">
    <citation type="submission" date="2020-01" db="EMBL/GenBank/DDBJ databases">
        <title>Development of genomics and gene disruption for Polysphondylium violaceum indicates a role for the polyketide synthase stlB in stalk morphogenesis.</title>
        <authorList>
            <person name="Narita B."/>
            <person name="Kawabe Y."/>
            <person name="Kin K."/>
            <person name="Saito T."/>
            <person name="Gibbs R."/>
            <person name="Kuspa A."/>
            <person name="Muzny D."/>
            <person name="Queller D."/>
            <person name="Richards S."/>
            <person name="Strassman J."/>
            <person name="Sucgang R."/>
            <person name="Worley K."/>
            <person name="Schaap P."/>
        </authorList>
    </citation>
    <scope>NUCLEOTIDE SEQUENCE</scope>
    <source>
        <strain evidence="5">QSvi11</strain>
    </source>
</reference>
<dbReference type="FunFam" id="3.40.50.720:FF:000304">
    <property type="entry name" value="UDP-glucose 4,6-dehydratase"/>
    <property type="match status" value="1"/>
</dbReference>
<dbReference type="PANTHER" id="PTHR43000">
    <property type="entry name" value="DTDP-D-GLUCOSE 4,6-DEHYDRATASE-RELATED"/>
    <property type="match status" value="1"/>
</dbReference>
<keyword evidence="3" id="KW-0456">Lyase</keyword>
<dbReference type="OrthoDB" id="331544at2759"/>
<keyword evidence="2" id="KW-0520">NAD</keyword>
<dbReference type="AlphaFoldDB" id="A0A8J4Q548"/>
<evidence type="ECO:0000259" key="4">
    <source>
        <dbReference type="Pfam" id="PF16363"/>
    </source>
</evidence>
<dbReference type="InterPro" id="IPR005888">
    <property type="entry name" value="dTDP_Gluc_deHydtase"/>
</dbReference>
<protein>
    <recommendedName>
        <fullName evidence="4">NAD(P)-binding domain-containing protein</fullName>
    </recommendedName>
</protein>
<dbReference type="InterPro" id="IPR016040">
    <property type="entry name" value="NAD(P)-bd_dom"/>
</dbReference>
<dbReference type="EMBL" id="AJWJ01000003">
    <property type="protein sequence ID" value="KAF2078507.1"/>
    <property type="molecule type" value="Genomic_DNA"/>
</dbReference>
<evidence type="ECO:0000256" key="1">
    <source>
        <dbReference type="ARBA" id="ARBA00001911"/>
    </source>
</evidence>
<dbReference type="GO" id="GO:0008460">
    <property type="term" value="F:dTDP-glucose 4,6-dehydratase activity"/>
    <property type="evidence" value="ECO:0007669"/>
    <property type="project" value="InterPro"/>
</dbReference>
<dbReference type="Gene3D" id="3.90.25.10">
    <property type="entry name" value="UDP-galactose 4-epimerase, domain 1"/>
    <property type="match status" value="1"/>
</dbReference>
<evidence type="ECO:0000256" key="2">
    <source>
        <dbReference type="ARBA" id="ARBA00023027"/>
    </source>
</evidence>
<proteinExistence type="predicted"/>
<sequence length="394" mass="45431">MKENVFDNVLLITGGAGFIGSHLTNYLVRNYPNYRIIVLDKIDYCSNLKNIHVYDYPNFKFYKGNILDQLLLNHIFLNEKIDIVFHLAAYSHVDNSFFDSIKFTENNIMGTHYLLEMSKQYSIQKFIYVSTDEVYGGGNSISDNSNNSISNKVLPANENITILKPTNPYSASKAGAEQLVSSYYHSFQLPIIITRGNNTYGPFQYPEKIIPKFIYQLNDNKPCTIHGTGENKRSFIYIDDMIKAFDIILKKGLIGETYNIGTDFEISNLDVANTLISLYKNDIKNNNNNKNIIDNQLIRYIPDRPFNDYRYFINCSKLKNLGWQQSIPWEMGIKLTFDWYTKNKNYWSTTTTTTSISAPDPITFDKINKNNQQQQNEKKISTTTTTLILCSNDD</sequence>
<comment type="caution">
    <text evidence="5">The sequence shown here is derived from an EMBL/GenBank/DDBJ whole genome shotgun (WGS) entry which is preliminary data.</text>
</comment>
<dbReference type="SMR" id="A0A8J4Q548"/>
<evidence type="ECO:0000256" key="3">
    <source>
        <dbReference type="ARBA" id="ARBA00023239"/>
    </source>
</evidence>
<feature type="domain" description="NAD(P)-binding" evidence="4">
    <location>
        <begin position="11"/>
        <end position="334"/>
    </location>
</feature>
<evidence type="ECO:0000313" key="6">
    <source>
        <dbReference type="Proteomes" id="UP000695562"/>
    </source>
</evidence>
<dbReference type="SUPFAM" id="SSF51735">
    <property type="entry name" value="NAD(P)-binding Rossmann-fold domains"/>
    <property type="match status" value="1"/>
</dbReference>
<keyword evidence="6" id="KW-1185">Reference proteome</keyword>
<dbReference type="Pfam" id="PF16363">
    <property type="entry name" value="GDP_Man_Dehyd"/>
    <property type="match status" value="1"/>
</dbReference>
<dbReference type="GO" id="GO:0009225">
    <property type="term" value="P:nucleotide-sugar metabolic process"/>
    <property type="evidence" value="ECO:0007669"/>
    <property type="project" value="InterPro"/>
</dbReference>
<comment type="cofactor">
    <cofactor evidence="1">
        <name>NAD(+)</name>
        <dbReference type="ChEBI" id="CHEBI:57540"/>
    </cofactor>
</comment>
<dbReference type="InterPro" id="IPR036291">
    <property type="entry name" value="NAD(P)-bd_dom_sf"/>
</dbReference>
<gene>
    <name evidence="5" type="ORF">CYY_000132</name>
</gene>
<name>A0A8J4Q548_9MYCE</name>
<evidence type="ECO:0000313" key="5">
    <source>
        <dbReference type="EMBL" id="KAF2078507.1"/>
    </source>
</evidence>
<dbReference type="Proteomes" id="UP000695562">
    <property type="component" value="Unassembled WGS sequence"/>
</dbReference>
<organism evidence="5 6">
    <name type="scientific">Polysphondylium violaceum</name>
    <dbReference type="NCBI Taxonomy" id="133409"/>
    <lineage>
        <taxon>Eukaryota</taxon>
        <taxon>Amoebozoa</taxon>
        <taxon>Evosea</taxon>
        <taxon>Eumycetozoa</taxon>
        <taxon>Dictyostelia</taxon>
        <taxon>Dictyosteliales</taxon>
        <taxon>Dictyosteliaceae</taxon>
        <taxon>Polysphondylium</taxon>
    </lineage>
</organism>